<protein>
    <submittedName>
        <fullName evidence="3">LANO_0A01134g1_1</fullName>
    </submittedName>
</protein>
<organism evidence="3 4">
    <name type="scientific">Lachancea nothofagi CBS 11611</name>
    <dbReference type="NCBI Taxonomy" id="1266666"/>
    <lineage>
        <taxon>Eukaryota</taxon>
        <taxon>Fungi</taxon>
        <taxon>Dikarya</taxon>
        <taxon>Ascomycota</taxon>
        <taxon>Saccharomycotina</taxon>
        <taxon>Saccharomycetes</taxon>
        <taxon>Saccharomycetales</taxon>
        <taxon>Saccharomycetaceae</taxon>
        <taxon>Lachancea</taxon>
    </lineage>
</organism>
<feature type="transmembrane region" description="Helical" evidence="2">
    <location>
        <begin position="239"/>
        <end position="260"/>
    </location>
</feature>
<feature type="transmembrane region" description="Helical" evidence="2">
    <location>
        <begin position="376"/>
        <end position="393"/>
    </location>
</feature>
<feature type="compositionally biased region" description="Polar residues" evidence="1">
    <location>
        <begin position="66"/>
        <end position="75"/>
    </location>
</feature>
<keyword evidence="4" id="KW-1185">Reference proteome</keyword>
<reference evidence="4" key="1">
    <citation type="submission" date="2016-03" db="EMBL/GenBank/DDBJ databases">
        <authorList>
            <person name="Devillers Hugo."/>
        </authorList>
    </citation>
    <scope>NUCLEOTIDE SEQUENCE [LARGE SCALE GENOMIC DNA]</scope>
</reference>
<gene>
    <name evidence="3" type="ORF">LANO_0A01134G</name>
</gene>
<keyword evidence="2" id="KW-0812">Transmembrane</keyword>
<keyword evidence="2" id="KW-1133">Transmembrane helix</keyword>
<feature type="region of interest" description="Disordered" evidence="1">
    <location>
        <begin position="1"/>
        <end position="162"/>
    </location>
</feature>
<feature type="compositionally biased region" description="Basic and acidic residues" evidence="1">
    <location>
        <begin position="33"/>
        <end position="43"/>
    </location>
</feature>
<dbReference type="Proteomes" id="UP000189911">
    <property type="component" value="Chromosome A"/>
</dbReference>
<feature type="transmembrane region" description="Helical" evidence="2">
    <location>
        <begin position="281"/>
        <end position="303"/>
    </location>
</feature>
<feature type="transmembrane region" description="Helical" evidence="2">
    <location>
        <begin position="344"/>
        <end position="364"/>
    </location>
</feature>
<sequence length="566" mass="63704">MSSPHVSNKEEPPINSPFGEFSSTPQRMNCIVEEDHTKEEPRGSDSQSETECRTPQRPLSFYSVAEGNNSSNSLIANPAFSFGGNNVSQESRRHSLKYVPGPKLPPLSSRSKSPPRLNRSPSPERTKRRPSLVLDKPFNFSSSTLQPPNSGGSASRTSFRKGHRYKHSSVSMNFFQEPEVKIPLNIAKSLPIPDFADLRTNIPWPNGYVQLTLVGLQALTCIITFRLGHSKSWNNFITLSHFILYDIIGSLAIIVVENLSQFQVWNTGTITFPFGLNRMDLLLSFALAISLCFMGLDLFFHILEETIVLFVETANHEQHDEIAPKIPHSHHSSPFLHTAADSQLWYGILLPNFALSLLTLFKTFHSSPHTKFKTKNPIITCSYIAYLALYPWISQITSSSDYFATGLLSIFIITYGWKIAKWTSTVLLMGFSTESLNGLMLNTVAQSSNDKPPRNALLRSKSTLPIAVVNDDSQMETSENKKCDPSYVKTRIKESIEELVLFRANCQLSYEDLTIIKVNFEQYVVLMRIRISGGSNDDELNLRTIVDKCVRKTLKKVETTIDIDRL</sequence>
<feature type="compositionally biased region" description="Low complexity" evidence="1">
    <location>
        <begin position="106"/>
        <end position="123"/>
    </location>
</feature>
<feature type="transmembrane region" description="Helical" evidence="2">
    <location>
        <begin position="208"/>
        <end position="227"/>
    </location>
</feature>
<evidence type="ECO:0000313" key="4">
    <source>
        <dbReference type="Proteomes" id="UP000189911"/>
    </source>
</evidence>
<keyword evidence="2" id="KW-0472">Membrane</keyword>
<evidence type="ECO:0000256" key="1">
    <source>
        <dbReference type="SAM" id="MobiDB-lite"/>
    </source>
</evidence>
<accession>A0A1G4IM91</accession>
<proteinExistence type="predicted"/>
<feature type="compositionally biased region" description="Polar residues" evidence="1">
    <location>
        <begin position="139"/>
        <end position="157"/>
    </location>
</feature>
<dbReference type="EMBL" id="LT598449">
    <property type="protein sequence ID" value="SCU77734.1"/>
    <property type="molecule type" value="Genomic_DNA"/>
</dbReference>
<dbReference type="AlphaFoldDB" id="A0A1G4IM91"/>
<feature type="transmembrane region" description="Helical" evidence="2">
    <location>
        <begin position="399"/>
        <end position="417"/>
    </location>
</feature>
<name>A0A1G4IM91_9SACH</name>
<dbReference type="OrthoDB" id="5382797at2759"/>
<evidence type="ECO:0000313" key="3">
    <source>
        <dbReference type="EMBL" id="SCU77734.1"/>
    </source>
</evidence>
<evidence type="ECO:0000256" key="2">
    <source>
        <dbReference type="SAM" id="Phobius"/>
    </source>
</evidence>